<dbReference type="EMBL" id="CP017478">
    <property type="protein sequence ID" value="AOW19497.1"/>
    <property type="molecule type" value="Genomic_DNA"/>
</dbReference>
<sequence>MWFFKKKKEKTNLTVFASTIIRNVEGDEYSGYLYKINWDSGNILKKIPILSQNKETWNERGGNRGGRGVSIFKDRVYLATAVTIYIYDFELNLLGEITNDLFKGLHELFIVNDGIWVTCTLHDLILKVDFEGNTMFEWWGSNSKYLQTSLGFESRELNLDFSFPKENFAEHYDRYSKEERLHINTVWVDDNNVYILANRKNALIKIYPNEKIVFQDNNLMSPHNGILSIEGNFILNNTQKQKLHIYSKEGRFKRSINTKIYKEDLSSQFAKSGWQRGLNNYKKGKVLIGTSPATIFELDYNKGKLGKKIKLEEKTTHCIHGLTSCIISE</sequence>
<proteinExistence type="predicted"/>
<evidence type="ECO:0000313" key="2">
    <source>
        <dbReference type="Proteomes" id="UP000176050"/>
    </source>
</evidence>
<dbReference type="SUPFAM" id="SSF101898">
    <property type="entry name" value="NHL repeat"/>
    <property type="match status" value="1"/>
</dbReference>
<reference evidence="1 2" key="1">
    <citation type="submission" date="2016-10" db="EMBL/GenBank/DDBJ databases">
        <title>Lutibacter sp. LPB0138, isolated from marine gastropod.</title>
        <authorList>
            <person name="Kim E."/>
            <person name="Yi H."/>
        </authorList>
    </citation>
    <scope>NUCLEOTIDE SEQUENCE [LARGE SCALE GENOMIC DNA]</scope>
    <source>
        <strain evidence="1 2">LPB0138</strain>
    </source>
</reference>
<evidence type="ECO:0000313" key="1">
    <source>
        <dbReference type="EMBL" id="AOW19497.1"/>
    </source>
</evidence>
<dbReference type="AlphaFoldDB" id="A0A1D8P4M2"/>
<gene>
    <name evidence="1" type="ORF">LPB138_01845</name>
</gene>
<dbReference type="STRING" id="1850246.LPB138_01845"/>
<dbReference type="KEGG" id="lul:LPB138_01845"/>
<name>A0A1D8P4M2_9FLAO</name>
<dbReference type="Proteomes" id="UP000176050">
    <property type="component" value="Chromosome"/>
</dbReference>
<organism evidence="1 2">
    <name type="scientific">Urechidicola croceus</name>
    <dbReference type="NCBI Taxonomy" id="1850246"/>
    <lineage>
        <taxon>Bacteria</taxon>
        <taxon>Pseudomonadati</taxon>
        <taxon>Bacteroidota</taxon>
        <taxon>Flavobacteriia</taxon>
        <taxon>Flavobacteriales</taxon>
        <taxon>Flavobacteriaceae</taxon>
        <taxon>Urechidicola</taxon>
    </lineage>
</organism>
<protein>
    <submittedName>
        <fullName evidence="1">Uncharacterized protein</fullName>
    </submittedName>
</protein>
<accession>A0A1D8P4M2</accession>
<keyword evidence="2" id="KW-1185">Reference proteome</keyword>